<dbReference type="PRINTS" id="PR01837">
    <property type="entry name" value="MGTCSAPBPROT"/>
</dbReference>
<reference evidence="9 10" key="1">
    <citation type="submission" date="2019-05" db="EMBL/GenBank/DDBJ databases">
        <authorList>
            <person name="Narsing Rao M.P."/>
            <person name="Li W.J."/>
        </authorList>
    </citation>
    <scope>NUCLEOTIDE SEQUENCE [LARGE SCALE GENOMIC DNA]</scope>
    <source>
        <strain evidence="9 10">SYSU_K30003</strain>
    </source>
</reference>
<evidence type="ECO:0000256" key="3">
    <source>
        <dbReference type="ARBA" id="ARBA00022475"/>
    </source>
</evidence>
<keyword evidence="5 7" id="KW-1133">Transmembrane helix</keyword>
<dbReference type="RefSeq" id="WP_138192950.1">
    <property type="nucleotide sequence ID" value="NZ_VCIW01000002.1"/>
</dbReference>
<dbReference type="PANTHER" id="PTHR33778:SF4">
    <property type="entry name" value="PROTEIN SAPB"/>
    <property type="match status" value="1"/>
</dbReference>
<keyword evidence="6 7" id="KW-0472">Membrane</keyword>
<evidence type="ECO:0000259" key="8">
    <source>
        <dbReference type="Pfam" id="PF02308"/>
    </source>
</evidence>
<organism evidence="9 10">
    <name type="scientific">Paenibacillus antri</name>
    <dbReference type="NCBI Taxonomy" id="2582848"/>
    <lineage>
        <taxon>Bacteria</taxon>
        <taxon>Bacillati</taxon>
        <taxon>Bacillota</taxon>
        <taxon>Bacilli</taxon>
        <taxon>Bacillales</taxon>
        <taxon>Paenibacillaceae</taxon>
        <taxon>Paenibacillus</taxon>
    </lineage>
</organism>
<name>A0A5R9GAZ2_9BACL</name>
<dbReference type="Pfam" id="PF02308">
    <property type="entry name" value="MgtC"/>
    <property type="match status" value="1"/>
</dbReference>
<comment type="similarity">
    <text evidence="2">Belongs to the MgtC/SapB family.</text>
</comment>
<protein>
    <submittedName>
        <fullName evidence="9">MgtC/SapB family protein</fullName>
    </submittedName>
</protein>
<dbReference type="AlphaFoldDB" id="A0A5R9GAZ2"/>
<dbReference type="GO" id="GO:0005886">
    <property type="term" value="C:plasma membrane"/>
    <property type="evidence" value="ECO:0007669"/>
    <property type="project" value="UniProtKB-SubCell"/>
</dbReference>
<gene>
    <name evidence="9" type="ORF">FE782_05000</name>
</gene>
<feature type="domain" description="MgtC/SapB/SrpB/YhiD N-terminal" evidence="8">
    <location>
        <begin position="9"/>
        <end position="136"/>
    </location>
</feature>
<evidence type="ECO:0000256" key="4">
    <source>
        <dbReference type="ARBA" id="ARBA00022692"/>
    </source>
</evidence>
<evidence type="ECO:0000313" key="10">
    <source>
        <dbReference type="Proteomes" id="UP000309676"/>
    </source>
</evidence>
<comment type="caution">
    <text evidence="9">The sequence shown here is derived from an EMBL/GenBank/DDBJ whole genome shotgun (WGS) entry which is preliminary data.</text>
</comment>
<keyword evidence="4 7" id="KW-0812">Transmembrane</keyword>
<evidence type="ECO:0000256" key="2">
    <source>
        <dbReference type="ARBA" id="ARBA00009298"/>
    </source>
</evidence>
<keyword evidence="3" id="KW-1003">Cell membrane</keyword>
<dbReference type="OrthoDB" id="9811198at2"/>
<dbReference type="InterPro" id="IPR049177">
    <property type="entry name" value="MgtC_SapB_SrpB_YhiD_N"/>
</dbReference>
<evidence type="ECO:0000313" key="9">
    <source>
        <dbReference type="EMBL" id="TLS53632.1"/>
    </source>
</evidence>
<evidence type="ECO:0000256" key="1">
    <source>
        <dbReference type="ARBA" id="ARBA00004651"/>
    </source>
</evidence>
<dbReference type="PANTHER" id="PTHR33778">
    <property type="entry name" value="PROTEIN MGTC"/>
    <property type="match status" value="1"/>
</dbReference>
<dbReference type="InterPro" id="IPR003416">
    <property type="entry name" value="MgtC/SapB/SrpB/YhiD_fam"/>
</dbReference>
<sequence>MSAVLLKIGLSAVFGLIIGIDRELKKKPLGMKTCLVLAVSSCLLTVVSIQAAYDFPKLDHMVMDPMRLAAQIVSGVGFIGAGVILKRNDDVISGLTTAAMIWGASGLGIAVGAGYYIEAAVALLFVLVGVDLIPFLMRKWGPDVLTSKEILISFILTDMEHFDAMKSHLVRHKVKVKATKVSELDERTIRIELRAQVHEHSTIADIFKDIRTEEHVSKLDVRSL</sequence>
<feature type="transmembrane region" description="Helical" evidence="7">
    <location>
        <begin position="6"/>
        <end position="22"/>
    </location>
</feature>
<dbReference type="Proteomes" id="UP000309676">
    <property type="component" value="Unassembled WGS sequence"/>
</dbReference>
<keyword evidence="10" id="KW-1185">Reference proteome</keyword>
<evidence type="ECO:0000256" key="7">
    <source>
        <dbReference type="SAM" id="Phobius"/>
    </source>
</evidence>
<evidence type="ECO:0000256" key="5">
    <source>
        <dbReference type="ARBA" id="ARBA00022989"/>
    </source>
</evidence>
<comment type="subcellular location">
    <subcellularLocation>
        <location evidence="1">Cell membrane</location>
        <topology evidence="1">Multi-pass membrane protein</topology>
    </subcellularLocation>
</comment>
<dbReference type="EMBL" id="VCIW01000002">
    <property type="protein sequence ID" value="TLS53632.1"/>
    <property type="molecule type" value="Genomic_DNA"/>
</dbReference>
<feature type="transmembrane region" description="Helical" evidence="7">
    <location>
        <begin position="65"/>
        <end position="85"/>
    </location>
</feature>
<evidence type="ECO:0000256" key="6">
    <source>
        <dbReference type="ARBA" id="ARBA00023136"/>
    </source>
</evidence>
<accession>A0A5R9GAZ2</accession>
<feature type="transmembrane region" description="Helical" evidence="7">
    <location>
        <begin position="34"/>
        <end position="53"/>
    </location>
</feature>
<proteinExistence type="inferred from homology"/>